<feature type="domain" description="DHHA1" evidence="4">
    <location>
        <begin position="365"/>
        <end position="461"/>
    </location>
</feature>
<organism evidence="6 7">
    <name type="scientific">Pacificimonas pallii</name>
    <dbReference type="NCBI Taxonomy" id="2827236"/>
    <lineage>
        <taxon>Bacteria</taxon>
        <taxon>Pseudomonadati</taxon>
        <taxon>Pseudomonadota</taxon>
        <taxon>Alphaproteobacteria</taxon>
        <taxon>Sphingomonadales</taxon>
        <taxon>Sphingosinicellaceae</taxon>
        <taxon>Pacificimonas</taxon>
    </lineage>
</organism>
<protein>
    <recommendedName>
        <fullName evidence="1">Single-stranded-DNA-specific exonuclease RecJ</fullName>
    </recommendedName>
</protein>
<feature type="domain" description="DDH" evidence="3">
    <location>
        <begin position="90"/>
        <end position="250"/>
    </location>
</feature>
<dbReference type="InterPro" id="IPR004610">
    <property type="entry name" value="RecJ"/>
</dbReference>
<dbReference type="NCBIfam" id="TIGR00644">
    <property type="entry name" value="recJ"/>
    <property type="match status" value="1"/>
</dbReference>
<dbReference type="InterPro" id="IPR041122">
    <property type="entry name" value="RecJ_OB"/>
</dbReference>
<dbReference type="Proteomes" id="UP000722336">
    <property type="component" value="Unassembled WGS sequence"/>
</dbReference>
<keyword evidence="6" id="KW-0269">Exonuclease</keyword>
<dbReference type="Pfam" id="PF17768">
    <property type="entry name" value="RecJ_OB"/>
    <property type="match status" value="1"/>
</dbReference>
<evidence type="ECO:0000259" key="4">
    <source>
        <dbReference type="Pfam" id="PF02272"/>
    </source>
</evidence>
<evidence type="ECO:0000256" key="2">
    <source>
        <dbReference type="ARBA" id="ARBA00022801"/>
    </source>
</evidence>
<evidence type="ECO:0000313" key="6">
    <source>
        <dbReference type="EMBL" id="MBV7255613.1"/>
    </source>
</evidence>
<evidence type="ECO:0000259" key="5">
    <source>
        <dbReference type="Pfam" id="PF17768"/>
    </source>
</evidence>
<evidence type="ECO:0000256" key="1">
    <source>
        <dbReference type="ARBA" id="ARBA00019841"/>
    </source>
</evidence>
<accession>A0ABS6SB22</accession>
<dbReference type="PANTHER" id="PTHR30255">
    <property type="entry name" value="SINGLE-STRANDED-DNA-SPECIFIC EXONUCLEASE RECJ"/>
    <property type="match status" value="1"/>
</dbReference>
<dbReference type="GO" id="GO:0004527">
    <property type="term" value="F:exonuclease activity"/>
    <property type="evidence" value="ECO:0007669"/>
    <property type="project" value="UniProtKB-KW"/>
</dbReference>
<dbReference type="RefSeq" id="WP_218443958.1">
    <property type="nucleotide sequence ID" value="NZ_JAGSPA010000001.1"/>
</dbReference>
<gene>
    <name evidence="6" type="primary">recJ</name>
    <name evidence="6" type="ORF">KCG44_02305</name>
</gene>
<dbReference type="InterPro" id="IPR001667">
    <property type="entry name" value="DDH_dom"/>
</dbReference>
<dbReference type="Pfam" id="PF01368">
    <property type="entry name" value="DHH"/>
    <property type="match status" value="1"/>
</dbReference>
<keyword evidence="7" id="KW-1185">Reference proteome</keyword>
<dbReference type="InterPro" id="IPR051673">
    <property type="entry name" value="SSDNA_exonuclease_RecJ"/>
</dbReference>
<keyword evidence="2" id="KW-0378">Hydrolase</keyword>
<evidence type="ECO:0000313" key="7">
    <source>
        <dbReference type="Proteomes" id="UP000722336"/>
    </source>
</evidence>
<evidence type="ECO:0000259" key="3">
    <source>
        <dbReference type="Pfam" id="PF01368"/>
    </source>
</evidence>
<comment type="caution">
    <text evidence="6">The sequence shown here is derived from an EMBL/GenBank/DDBJ whole genome shotgun (WGS) entry which is preliminary data.</text>
</comment>
<proteinExistence type="predicted"/>
<keyword evidence="6" id="KW-0540">Nuclease</keyword>
<sequence>MITPVFGITKSVMGRAWHWRGGTSAEATGAQALGNDELVRKLFLARGAAPEDIELLRAPTMRDMLPDPSIFVDMDAAAARTADAIQRGERIVIFGDYDVDGATSAAVLIRHLTACGGAPGHYIPDRLLEGYGPSADALVKLKEGGADLVICVDCGTQGFEALEAAKDAGLDVIIVDHHKASTSLPPAIALVNPNRMDEGHEAKSYGHLAAVGMAFLLAVAVQRELRTRGAFAGSKEPNPLALLDLVALGTVADVVPLTGLNRAFVSQGLKVMARRGNRGLAALTAAAGLERAPIASDLGFALGPRINAGGRVGQADLGVRLLSGMDDDACEGIAEELNRLNQERRAIEADVTEQAVAAAERARNMPVAVVAGDGWHPGVIGIAASRVKDRTGTPAIVIGIDADGVGKGSGRSIPGVDLGAAILAAKDAGLISAGGGHAMAAGLTVAGPDVPRLAEFLCARLEGQVTAAQTERSLELDLALAPGGLTPDLAELLESAGPYGMGWPAPRVAAGPVTIVDVSVVGTGHVRAVFAGADGKRVKGIAFRSEDTPLGAALLGAKGRRMVVAGRVKRDDWNATPRAELHVEDAAFLDG</sequence>
<dbReference type="PANTHER" id="PTHR30255:SF2">
    <property type="entry name" value="SINGLE-STRANDED-DNA-SPECIFIC EXONUCLEASE RECJ"/>
    <property type="match status" value="1"/>
</dbReference>
<dbReference type="EMBL" id="JAGSPA010000001">
    <property type="protein sequence ID" value="MBV7255613.1"/>
    <property type="molecule type" value="Genomic_DNA"/>
</dbReference>
<dbReference type="Pfam" id="PF02272">
    <property type="entry name" value="DHHA1"/>
    <property type="match status" value="1"/>
</dbReference>
<name>A0ABS6SB22_9SPHN</name>
<feature type="domain" description="RecJ OB" evidence="5">
    <location>
        <begin position="477"/>
        <end position="585"/>
    </location>
</feature>
<reference evidence="6 7" key="1">
    <citation type="submission" date="2021-04" db="EMBL/GenBank/DDBJ databases">
        <authorList>
            <person name="Pira H."/>
            <person name="Risdian C."/>
            <person name="Wink J."/>
        </authorList>
    </citation>
    <scope>NUCLEOTIDE SEQUENCE [LARGE SCALE GENOMIC DNA]</scope>
    <source>
        <strain evidence="6 7">WHA3</strain>
    </source>
</reference>
<dbReference type="InterPro" id="IPR003156">
    <property type="entry name" value="DHHA1_dom"/>
</dbReference>